<name>A0A1X7PXH5_9HYPH</name>
<dbReference type="Proteomes" id="UP000193083">
    <property type="component" value="Unassembled WGS sequence"/>
</dbReference>
<protein>
    <recommendedName>
        <fullName evidence="3">Sulfotransferase family protein</fullName>
    </recommendedName>
</protein>
<dbReference type="SUPFAM" id="SSF52540">
    <property type="entry name" value="P-loop containing nucleoside triphosphate hydrolases"/>
    <property type="match status" value="1"/>
</dbReference>
<sequence>MGKTGSTTIQAALAQNDPALLRAGYLYLGQWLDIIRPEFDQFQGFQAFLKQKKDEFELCADIFVQEINRIGQEKGVQNFLISNEQYLENIDKLDVFFKRIERHVELKIIIFVRPPASWLPSAYIQWGVVHKTNLGPVRSFSVKARELIRQYDFIRRWREIFGSNVSVVLLDDNTDSVAEFSRYLGVDFQSASGRQQVRPSSSETLLRGACNNTHPQMALPDLYNAVSSRGVPAGTPRSLSSKFSHVFDVSEISQILAENSETISYLEREFGFNLSKNRVQPEQDFDLSELTDHILGTMMDLVFSQAHQIKRLAARVESLERRDERK</sequence>
<evidence type="ECO:0000313" key="2">
    <source>
        <dbReference type="Proteomes" id="UP000193083"/>
    </source>
</evidence>
<dbReference type="Gene3D" id="3.40.50.300">
    <property type="entry name" value="P-loop containing nucleotide triphosphate hydrolases"/>
    <property type="match status" value="1"/>
</dbReference>
<gene>
    <name evidence="1" type="ORF">SAMN02982922_5616</name>
</gene>
<evidence type="ECO:0000313" key="1">
    <source>
        <dbReference type="EMBL" id="SMH56880.1"/>
    </source>
</evidence>
<organism evidence="1 2">
    <name type="scientific">Mesorhizobium australicum</name>
    <dbReference type="NCBI Taxonomy" id="536018"/>
    <lineage>
        <taxon>Bacteria</taxon>
        <taxon>Pseudomonadati</taxon>
        <taxon>Pseudomonadota</taxon>
        <taxon>Alphaproteobacteria</taxon>
        <taxon>Hyphomicrobiales</taxon>
        <taxon>Phyllobacteriaceae</taxon>
        <taxon>Mesorhizobium</taxon>
    </lineage>
</organism>
<dbReference type="InterPro" id="IPR027417">
    <property type="entry name" value="P-loop_NTPase"/>
</dbReference>
<reference evidence="1 2" key="1">
    <citation type="submission" date="2017-04" db="EMBL/GenBank/DDBJ databases">
        <authorList>
            <person name="Afonso C.L."/>
            <person name="Miller P.J."/>
            <person name="Scott M.A."/>
            <person name="Spackman E."/>
            <person name="Goraichik I."/>
            <person name="Dimitrov K.M."/>
            <person name="Suarez D.L."/>
            <person name="Swayne D.E."/>
        </authorList>
    </citation>
    <scope>NUCLEOTIDE SEQUENCE [LARGE SCALE GENOMIC DNA]</scope>
    <source>
        <strain evidence="1 2">B5P</strain>
    </source>
</reference>
<evidence type="ECO:0008006" key="3">
    <source>
        <dbReference type="Google" id="ProtNLM"/>
    </source>
</evidence>
<proteinExistence type="predicted"/>
<keyword evidence="2" id="KW-1185">Reference proteome</keyword>
<dbReference type="EMBL" id="FXBL01000004">
    <property type="protein sequence ID" value="SMH56880.1"/>
    <property type="molecule type" value="Genomic_DNA"/>
</dbReference>
<dbReference type="AlphaFoldDB" id="A0A1X7PXH5"/>
<accession>A0A1X7PXH5</accession>